<dbReference type="EMBL" id="CAJJDO010000142">
    <property type="protein sequence ID" value="CAD8205868.1"/>
    <property type="molecule type" value="Genomic_DNA"/>
</dbReference>
<keyword evidence="3" id="KW-1185">Reference proteome</keyword>
<dbReference type="AlphaFoldDB" id="A0A8S1XZN1"/>
<accession>A0A8S1XZN1</accession>
<name>A0A8S1XZN1_9CILI</name>
<reference evidence="2" key="1">
    <citation type="submission" date="2021-01" db="EMBL/GenBank/DDBJ databases">
        <authorList>
            <consortium name="Genoscope - CEA"/>
            <person name="William W."/>
        </authorList>
    </citation>
    <scope>NUCLEOTIDE SEQUENCE</scope>
</reference>
<gene>
    <name evidence="1" type="ORF">PPENT_87.1.T1420033</name>
    <name evidence="2" type="ORF">PPENT_87.1.T1420040</name>
</gene>
<dbReference type="Proteomes" id="UP000689195">
    <property type="component" value="Unassembled WGS sequence"/>
</dbReference>
<comment type="caution">
    <text evidence="2">The sequence shown here is derived from an EMBL/GenBank/DDBJ whole genome shotgun (WGS) entry which is preliminary data.</text>
</comment>
<evidence type="ECO:0000313" key="2">
    <source>
        <dbReference type="EMBL" id="CAD8205868.1"/>
    </source>
</evidence>
<organism evidence="2 3">
    <name type="scientific">Paramecium pentaurelia</name>
    <dbReference type="NCBI Taxonomy" id="43138"/>
    <lineage>
        <taxon>Eukaryota</taxon>
        <taxon>Sar</taxon>
        <taxon>Alveolata</taxon>
        <taxon>Ciliophora</taxon>
        <taxon>Intramacronucleata</taxon>
        <taxon>Oligohymenophorea</taxon>
        <taxon>Peniculida</taxon>
        <taxon>Parameciidae</taxon>
        <taxon>Paramecium</taxon>
    </lineage>
</organism>
<protein>
    <submittedName>
        <fullName evidence="2">Uncharacterized protein</fullName>
    </submittedName>
</protein>
<proteinExistence type="predicted"/>
<evidence type="ECO:0000313" key="3">
    <source>
        <dbReference type="Proteomes" id="UP000689195"/>
    </source>
</evidence>
<evidence type="ECO:0000313" key="1">
    <source>
        <dbReference type="EMBL" id="CAD8205854.1"/>
    </source>
</evidence>
<dbReference type="EMBL" id="CAJJDO010000142">
    <property type="protein sequence ID" value="CAD8205854.1"/>
    <property type="molecule type" value="Genomic_DNA"/>
</dbReference>
<sequence>MQKEIAYDKAIYLMVQPTKQENGNELLLNELSNQNTFIINWKLGLARLCPLNKCQPEIPINDQFRLLVIMSRYSNFWNFVFKINYKITQKKKNYKPLTEFISGNDSIFLLLNWSKQLNRKNQLFNITQISLVLIRRLIDKDYIKYQKKEIRQKQKILSIQKLFTAEYSMQILQFIKQNLFQKWCSSRVTNITCPIQHYFDEFLKNLIQETKILLSFLLNNIHEISAQWNLRINTKKKVTSCKQNTKLNAKLYVNSLLFQVTNIQGQSQIMKELFSIICEKSSIQDKLFQQLTLLHIQNYRIFTKSISLQNVY</sequence>